<keyword evidence="1" id="KW-0812">Transmembrane</keyword>
<comment type="caution">
    <text evidence="2">The sequence shown here is derived from an EMBL/GenBank/DDBJ whole genome shotgun (WGS) entry which is preliminary data.</text>
</comment>
<protein>
    <submittedName>
        <fullName evidence="2">Uncharacterized protein</fullName>
    </submittedName>
</protein>
<evidence type="ECO:0000256" key="1">
    <source>
        <dbReference type="SAM" id="Phobius"/>
    </source>
</evidence>
<accession>A0A645ANK5</accession>
<feature type="transmembrane region" description="Helical" evidence="1">
    <location>
        <begin position="9"/>
        <end position="26"/>
    </location>
</feature>
<dbReference type="EMBL" id="VSSQ01014977">
    <property type="protein sequence ID" value="MPM54815.1"/>
    <property type="molecule type" value="Genomic_DNA"/>
</dbReference>
<organism evidence="2">
    <name type="scientific">bioreactor metagenome</name>
    <dbReference type="NCBI Taxonomy" id="1076179"/>
    <lineage>
        <taxon>unclassified sequences</taxon>
        <taxon>metagenomes</taxon>
        <taxon>ecological metagenomes</taxon>
    </lineage>
</organism>
<reference evidence="2" key="1">
    <citation type="submission" date="2019-08" db="EMBL/GenBank/DDBJ databases">
        <authorList>
            <person name="Kucharzyk K."/>
            <person name="Murdoch R.W."/>
            <person name="Higgins S."/>
            <person name="Loffler F."/>
        </authorList>
    </citation>
    <scope>NUCLEOTIDE SEQUENCE</scope>
</reference>
<proteinExistence type="predicted"/>
<gene>
    <name evidence="2" type="ORF">SDC9_101597</name>
</gene>
<keyword evidence="1" id="KW-1133">Transmembrane helix</keyword>
<name>A0A645ANK5_9ZZZZ</name>
<dbReference type="AlphaFoldDB" id="A0A645ANK5"/>
<sequence>MRGKTKRNLILTSIMIVLLFISFVTFKSGNANSNKELVKRVVETAIVNGKIPDYSLIKDKKNIIISSEVIDTNNLPVLPNIKLIVLSPTEIKEKANKEGDFLYLKFRKIDINNLNAELTLDNTWAVSDNSKVDYLSGGGMTIKFYNLFGNWVQKKSIEMWKS</sequence>
<keyword evidence="1" id="KW-0472">Membrane</keyword>
<evidence type="ECO:0000313" key="2">
    <source>
        <dbReference type="EMBL" id="MPM54815.1"/>
    </source>
</evidence>